<organism evidence="7 8">
    <name type="scientific">Desulfatitalea alkaliphila</name>
    <dbReference type="NCBI Taxonomy" id="2929485"/>
    <lineage>
        <taxon>Bacteria</taxon>
        <taxon>Pseudomonadati</taxon>
        <taxon>Thermodesulfobacteriota</taxon>
        <taxon>Desulfobacteria</taxon>
        <taxon>Desulfobacterales</taxon>
        <taxon>Desulfosarcinaceae</taxon>
        <taxon>Desulfatitalea</taxon>
    </lineage>
</organism>
<dbReference type="Gene3D" id="3.40.50.150">
    <property type="entry name" value="Vaccinia Virus protein VP39"/>
    <property type="match status" value="1"/>
</dbReference>
<evidence type="ECO:0000256" key="1">
    <source>
        <dbReference type="ARBA" id="ARBA00022603"/>
    </source>
</evidence>
<dbReference type="EC" id="2.1.1.222" evidence="7"/>
<dbReference type="PANTHER" id="PTHR43464:SF19">
    <property type="entry name" value="UBIQUINONE BIOSYNTHESIS O-METHYLTRANSFERASE, MITOCHONDRIAL"/>
    <property type="match status" value="1"/>
</dbReference>
<dbReference type="SUPFAM" id="SSF53335">
    <property type="entry name" value="S-adenosyl-L-methionine-dependent methyltransferases"/>
    <property type="match status" value="1"/>
</dbReference>
<keyword evidence="5" id="KW-0472">Membrane</keyword>
<accession>A0AA41RB07</accession>
<name>A0AA41RB07_9BACT</name>
<dbReference type="HAMAP" id="MF_00472">
    <property type="entry name" value="UbiG"/>
    <property type="match status" value="1"/>
</dbReference>
<reference evidence="7" key="1">
    <citation type="submission" date="2022-04" db="EMBL/GenBank/DDBJ databases">
        <title>Desulfatitalea alkaliphila sp. nov., a novel anaerobic sulfate-reducing bacterium isolated from terrestrial mud volcano, Taman Peninsula, Russia.</title>
        <authorList>
            <person name="Khomyakova M.A."/>
            <person name="Merkel A.Y."/>
            <person name="Slobodkin A.I."/>
        </authorList>
    </citation>
    <scope>NUCLEOTIDE SEQUENCE</scope>
    <source>
        <strain evidence="7">M08but</strain>
    </source>
</reference>
<dbReference type="InterPro" id="IPR029063">
    <property type="entry name" value="SAM-dependent_MTases_sf"/>
</dbReference>
<dbReference type="CDD" id="cd02440">
    <property type="entry name" value="AdoMet_MTases"/>
    <property type="match status" value="1"/>
</dbReference>
<dbReference type="AlphaFoldDB" id="A0AA41RB07"/>
<evidence type="ECO:0000256" key="3">
    <source>
        <dbReference type="ARBA" id="ARBA00022688"/>
    </source>
</evidence>
<evidence type="ECO:0000259" key="6">
    <source>
        <dbReference type="Pfam" id="PF08241"/>
    </source>
</evidence>
<protein>
    <submittedName>
        <fullName evidence="7">Bifunctional 2-polyprenyl-6-hydroxyphenol methylase/3-demethylubiquinol 3-O-methyltransferase UbiG</fullName>
        <ecNumber evidence="7">2.1.1.222</ecNumber>
        <ecNumber evidence="7">2.1.1.64</ecNumber>
    </submittedName>
</protein>
<gene>
    <name evidence="7" type="primary">ubiG</name>
    <name evidence="7" type="ORF">MRX98_14865</name>
</gene>
<dbReference type="EMBL" id="JALJRB010000018">
    <property type="protein sequence ID" value="MCJ8501863.1"/>
    <property type="molecule type" value="Genomic_DNA"/>
</dbReference>
<keyword evidence="5" id="KW-0812">Transmembrane</keyword>
<keyword evidence="4" id="KW-0949">S-adenosyl-L-methionine</keyword>
<dbReference type="PANTHER" id="PTHR43464">
    <property type="entry name" value="METHYLTRANSFERASE"/>
    <property type="match status" value="1"/>
</dbReference>
<keyword evidence="1 7" id="KW-0489">Methyltransferase</keyword>
<keyword evidence="5" id="KW-1133">Transmembrane helix</keyword>
<evidence type="ECO:0000256" key="5">
    <source>
        <dbReference type="SAM" id="Phobius"/>
    </source>
</evidence>
<feature type="domain" description="Methyltransferase type 11" evidence="6">
    <location>
        <begin position="56"/>
        <end position="152"/>
    </location>
</feature>
<dbReference type="Proteomes" id="UP001165427">
    <property type="component" value="Unassembled WGS sequence"/>
</dbReference>
<dbReference type="Pfam" id="PF08241">
    <property type="entry name" value="Methyltransf_11"/>
    <property type="match status" value="1"/>
</dbReference>
<dbReference type="GO" id="GO:0102208">
    <property type="term" value="F:2-polyprenyl-6-hydroxyphenol methylase activity"/>
    <property type="evidence" value="ECO:0007669"/>
    <property type="project" value="UniProtKB-EC"/>
</dbReference>
<dbReference type="InterPro" id="IPR013216">
    <property type="entry name" value="Methyltransf_11"/>
</dbReference>
<sequence>MGHSGQNVDQEEIDRFGAMAHQWWQPEGPFKGLHDINPVRLAYVARHAELSGRRVLDVGCGGGLLSEAMARAGARVTGIDMAPAALAVARQHAAQNGVNVDYRQAAAETRVGTHAGAYDIVTCMELVEHVPDPAALVAACARLARPGGRLFFATVNRTLLSFLLVILAAEYLLGIVHKGTHHYRKLVRPQELIGWGRAAGLDLTDLSGLRYIPFTGQTRLCGSVRMNYLVCFEKPVTKKSADAK</sequence>
<dbReference type="RefSeq" id="WP_246911179.1">
    <property type="nucleotide sequence ID" value="NZ_JALJRB010000018.1"/>
</dbReference>
<evidence type="ECO:0000313" key="7">
    <source>
        <dbReference type="EMBL" id="MCJ8501863.1"/>
    </source>
</evidence>
<evidence type="ECO:0000256" key="4">
    <source>
        <dbReference type="ARBA" id="ARBA00022691"/>
    </source>
</evidence>
<dbReference type="EC" id="2.1.1.64" evidence="7"/>
<feature type="transmembrane region" description="Helical" evidence="5">
    <location>
        <begin position="159"/>
        <end position="176"/>
    </location>
</feature>
<evidence type="ECO:0000313" key="8">
    <source>
        <dbReference type="Proteomes" id="UP001165427"/>
    </source>
</evidence>
<keyword evidence="8" id="KW-1185">Reference proteome</keyword>
<dbReference type="GO" id="GO:0061542">
    <property type="term" value="F:3-demethylubiquinol 3-O-methyltransferase activity"/>
    <property type="evidence" value="ECO:0007669"/>
    <property type="project" value="UniProtKB-EC"/>
</dbReference>
<keyword evidence="2 7" id="KW-0808">Transferase</keyword>
<dbReference type="GO" id="GO:0032259">
    <property type="term" value="P:methylation"/>
    <property type="evidence" value="ECO:0007669"/>
    <property type="project" value="UniProtKB-KW"/>
</dbReference>
<keyword evidence="3" id="KW-0831">Ubiquinone biosynthesis</keyword>
<comment type="caution">
    <text evidence="7">The sequence shown here is derived from an EMBL/GenBank/DDBJ whole genome shotgun (WGS) entry which is preliminary data.</text>
</comment>
<dbReference type="InterPro" id="IPR010233">
    <property type="entry name" value="UbiG_MeTrfase"/>
</dbReference>
<dbReference type="GO" id="GO:0010420">
    <property type="term" value="F:polyprenyldihydroxybenzoate methyltransferase activity"/>
    <property type="evidence" value="ECO:0007669"/>
    <property type="project" value="InterPro"/>
</dbReference>
<evidence type="ECO:0000256" key="2">
    <source>
        <dbReference type="ARBA" id="ARBA00022679"/>
    </source>
</evidence>
<dbReference type="NCBIfam" id="TIGR01983">
    <property type="entry name" value="UbiG"/>
    <property type="match status" value="1"/>
</dbReference>
<proteinExistence type="inferred from homology"/>